<evidence type="ECO:0000313" key="1">
    <source>
        <dbReference type="EMBL" id="GGB40132.1"/>
    </source>
</evidence>
<name>A0ABQ1IIU6_9PROT</name>
<reference evidence="2" key="1">
    <citation type="journal article" date="2019" name="Int. J. Syst. Evol. Microbiol.">
        <title>The Global Catalogue of Microorganisms (GCM) 10K type strain sequencing project: providing services to taxonomists for standard genome sequencing and annotation.</title>
        <authorList>
            <consortium name="The Broad Institute Genomics Platform"/>
            <consortium name="The Broad Institute Genome Sequencing Center for Infectious Disease"/>
            <person name="Wu L."/>
            <person name="Ma J."/>
        </authorList>
    </citation>
    <scope>NUCLEOTIDE SEQUENCE [LARGE SCALE GENOMIC DNA]</scope>
    <source>
        <strain evidence="2">CGMCC 1.10188</strain>
    </source>
</reference>
<protein>
    <submittedName>
        <fullName evidence="1">Uncharacterized protein</fullName>
    </submittedName>
</protein>
<sequence length="56" mass="6054">MFQKQSGGGFIGVDPQQPAGRGAIRVDRVERAIEVAQQRLKTVQQPFARLGGGWCG</sequence>
<gene>
    <name evidence="1" type="ORF">GCM10011505_22060</name>
</gene>
<organism evidence="1 2">
    <name type="scientific">Tistrella bauzanensis</name>
    <dbReference type="NCBI Taxonomy" id="657419"/>
    <lineage>
        <taxon>Bacteria</taxon>
        <taxon>Pseudomonadati</taxon>
        <taxon>Pseudomonadota</taxon>
        <taxon>Alphaproteobacteria</taxon>
        <taxon>Geminicoccales</taxon>
        <taxon>Geminicoccaceae</taxon>
        <taxon>Tistrella</taxon>
    </lineage>
</organism>
<proteinExistence type="predicted"/>
<dbReference type="Proteomes" id="UP000603352">
    <property type="component" value="Unassembled WGS sequence"/>
</dbReference>
<keyword evidence="2" id="KW-1185">Reference proteome</keyword>
<evidence type="ECO:0000313" key="2">
    <source>
        <dbReference type="Proteomes" id="UP000603352"/>
    </source>
</evidence>
<dbReference type="EMBL" id="BMDZ01000022">
    <property type="protein sequence ID" value="GGB40132.1"/>
    <property type="molecule type" value="Genomic_DNA"/>
</dbReference>
<comment type="caution">
    <text evidence="1">The sequence shown here is derived from an EMBL/GenBank/DDBJ whole genome shotgun (WGS) entry which is preliminary data.</text>
</comment>
<accession>A0ABQ1IIU6</accession>